<comment type="caution">
    <text evidence="1">The sequence shown here is derived from an EMBL/GenBank/DDBJ whole genome shotgun (WGS) entry which is preliminary data.</text>
</comment>
<dbReference type="EMBL" id="MDGQ01000003">
    <property type="protein sequence ID" value="OEK06575.1"/>
    <property type="molecule type" value="Genomic_DNA"/>
</dbReference>
<evidence type="ECO:0000313" key="1">
    <source>
        <dbReference type="EMBL" id="OEK06575.1"/>
    </source>
</evidence>
<keyword evidence="2" id="KW-1185">Reference proteome</keyword>
<dbReference type="Proteomes" id="UP000095552">
    <property type="component" value="Unassembled WGS sequence"/>
</dbReference>
<proteinExistence type="predicted"/>
<name>A0A1E5T5B7_9BACT</name>
<accession>A0A1E5T5B7</accession>
<dbReference type="AlphaFoldDB" id="A0A1E5T5B7"/>
<organism evidence="1 2">
    <name type="scientific">Roseivirga misakiensis</name>
    <dbReference type="NCBI Taxonomy" id="1563681"/>
    <lineage>
        <taxon>Bacteria</taxon>
        <taxon>Pseudomonadati</taxon>
        <taxon>Bacteroidota</taxon>
        <taxon>Cytophagia</taxon>
        <taxon>Cytophagales</taxon>
        <taxon>Roseivirgaceae</taxon>
        <taxon>Roseivirga</taxon>
    </lineage>
</organism>
<protein>
    <submittedName>
        <fullName evidence="1">Uncharacterized protein</fullName>
    </submittedName>
</protein>
<evidence type="ECO:0000313" key="2">
    <source>
        <dbReference type="Proteomes" id="UP000095552"/>
    </source>
</evidence>
<sequence>MIGLLTQKVSAQSDAYFTKTTAIDGLSTEWSKDLLTFDRKTQFTTAVRNDTENLYILFQTSDRFTMNKLLQAGMEVTLKSKTKPKLNAKLSFPLAIETASDVVDGYKGSGSQDDDASFEKRFLERMTLQMMGKNEARLKGFSSGNGRFSLNKLPGVEVALAKDETKEILTLSYEMKIPLATLFGTNPEWDKVYKTALNIKINVNDIPRGQNTTEYAMLIRGAGRAGTAGTPKTFQSPNANQTVSNRGGSIFDDQYVKLKYRISRQ</sequence>
<dbReference type="STRING" id="1563681.BFP71_02570"/>
<reference evidence="1 2" key="1">
    <citation type="submission" date="2016-08" db="EMBL/GenBank/DDBJ databases">
        <title>Draft genome of Fabibacter sp. strain SK-8.</title>
        <authorList>
            <person name="Wong S.-K."/>
            <person name="Hamasaki K."/>
            <person name="Yoshizawa S."/>
        </authorList>
    </citation>
    <scope>NUCLEOTIDE SEQUENCE [LARGE SCALE GENOMIC DNA]</scope>
    <source>
        <strain evidence="1 2">SK-8</strain>
    </source>
</reference>
<gene>
    <name evidence="1" type="ORF">BFP71_02570</name>
</gene>